<evidence type="ECO:0000313" key="7">
    <source>
        <dbReference type="EMBL" id="MEX0469740.1"/>
    </source>
</evidence>
<proteinExistence type="inferred from homology"/>
<dbReference type="PANTHER" id="PTHR23427:SF2">
    <property type="entry name" value="SURFEIT LOCUS PROTEIN 1"/>
    <property type="match status" value="1"/>
</dbReference>
<organism evidence="7 8">
    <name type="scientific">Spiribacter pallidus</name>
    <dbReference type="NCBI Taxonomy" id="1987936"/>
    <lineage>
        <taxon>Bacteria</taxon>
        <taxon>Pseudomonadati</taxon>
        <taxon>Pseudomonadota</taxon>
        <taxon>Gammaproteobacteria</taxon>
        <taxon>Chromatiales</taxon>
        <taxon>Ectothiorhodospiraceae</taxon>
        <taxon>Spiribacter</taxon>
    </lineage>
</organism>
<keyword evidence="8" id="KW-1185">Reference proteome</keyword>
<dbReference type="EMBL" id="JBAKFM010000004">
    <property type="protein sequence ID" value="MEX0469740.1"/>
    <property type="molecule type" value="Genomic_DNA"/>
</dbReference>
<evidence type="ECO:0000256" key="4">
    <source>
        <dbReference type="ARBA" id="ARBA00022989"/>
    </source>
</evidence>
<evidence type="ECO:0000256" key="3">
    <source>
        <dbReference type="ARBA" id="ARBA00022692"/>
    </source>
</evidence>
<feature type="transmembrane region" description="Helical" evidence="6">
    <location>
        <begin position="20"/>
        <end position="40"/>
    </location>
</feature>
<dbReference type="Pfam" id="PF02104">
    <property type="entry name" value="SURF1"/>
    <property type="match status" value="1"/>
</dbReference>
<dbReference type="Proteomes" id="UP001556709">
    <property type="component" value="Unassembled WGS sequence"/>
</dbReference>
<dbReference type="InterPro" id="IPR045214">
    <property type="entry name" value="Surf1/Surf4"/>
</dbReference>
<dbReference type="CDD" id="cd06662">
    <property type="entry name" value="SURF1"/>
    <property type="match status" value="1"/>
</dbReference>
<comment type="subcellular location">
    <subcellularLocation>
        <location evidence="6">Cell membrane</location>
        <topology evidence="6">Multi-pass membrane protein</topology>
    </subcellularLocation>
    <subcellularLocation>
        <location evidence="1">Membrane</location>
    </subcellularLocation>
</comment>
<evidence type="ECO:0000256" key="2">
    <source>
        <dbReference type="ARBA" id="ARBA00007165"/>
    </source>
</evidence>
<evidence type="ECO:0000256" key="5">
    <source>
        <dbReference type="ARBA" id="ARBA00023136"/>
    </source>
</evidence>
<comment type="caution">
    <text evidence="7">The sequence shown here is derived from an EMBL/GenBank/DDBJ whole genome shotgun (WGS) entry which is preliminary data.</text>
</comment>
<evidence type="ECO:0000256" key="6">
    <source>
        <dbReference type="RuleBase" id="RU363076"/>
    </source>
</evidence>
<sequence>MSGISKGLRMGGWVFAPRVLPTLAYVVLLVLLISLGLWQLDRAEQKHQALAERAAAFRAPVVDLNDTPTRLASHEYRRARGSGRFDASRQFLLDNRIQDGQVGYRLLTPLRLAGQDRAVLVDRGFVPIVGNRQTLPELPPVPPDAEVAGRIRRGPSVGIRLGEPADNAGEWPRRVQYLDFDYMAEELGYPIADYLLIEGSLSNDPVVRRSGRDAWRFGPERHEGYAVQWFSLAAALTVIWLVVNTKRKHKRATGE</sequence>
<keyword evidence="5 6" id="KW-0472">Membrane</keyword>
<accession>A0ABV3TDM1</accession>
<feature type="transmembrane region" description="Helical" evidence="6">
    <location>
        <begin position="225"/>
        <end position="243"/>
    </location>
</feature>
<protein>
    <recommendedName>
        <fullName evidence="6">SURF1-like protein</fullName>
    </recommendedName>
</protein>
<dbReference type="PANTHER" id="PTHR23427">
    <property type="entry name" value="SURFEIT LOCUS PROTEIN"/>
    <property type="match status" value="1"/>
</dbReference>
<keyword evidence="4 6" id="KW-1133">Transmembrane helix</keyword>
<gene>
    <name evidence="7" type="ORF">V6X73_08375</name>
</gene>
<keyword evidence="6" id="KW-1003">Cell membrane</keyword>
<dbReference type="InterPro" id="IPR002994">
    <property type="entry name" value="Surf1/Shy1"/>
</dbReference>
<reference evidence="7 8" key="1">
    <citation type="submission" date="2024-02" db="EMBL/GenBank/DDBJ databases">
        <title>New especies of Spiribacter isolated from saline water.</title>
        <authorList>
            <person name="Leon M.J."/>
            <person name="De La Haba R."/>
            <person name="Sanchez-Porro C."/>
            <person name="Ventosa A."/>
        </authorList>
    </citation>
    <scope>NUCLEOTIDE SEQUENCE [LARGE SCALE GENOMIC DNA]</scope>
    <source>
        <strain evidence="8">ag22IC6-390</strain>
    </source>
</reference>
<dbReference type="PROSITE" id="PS50895">
    <property type="entry name" value="SURF1"/>
    <property type="match status" value="1"/>
</dbReference>
<keyword evidence="3 6" id="KW-0812">Transmembrane</keyword>
<evidence type="ECO:0000256" key="1">
    <source>
        <dbReference type="ARBA" id="ARBA00004370"/>
    </source>
</evidence>
<name>A0ABV3TDM1_9GAMM</name>
<dbReference type="RefSeq" id="WP_367959448.1">
    <property type="nucleotide sequence ID" value="NZ_JBAKFK010000004.1"/>
</dbReference>
<comment type="similarity">
    <text evidence="2 6">Belongs to the SURF1 family.</text>
</comment>
<evidence type="ECO:0000313" key="8">
    <source>
        <dbReference type="Proteomes" id="UP001556709"/>
    </source>
</evidence>